<feature type="region of interest" description="Disordered" evidence="1">
    <location>
        <begin position="42"/>
        <end position="128"/>
    </location>
</feature>
<sequence length="128" mass="14178">MDRAASSTMQRVPLHELSTEEIAERSSADIVDAVCARLDAMAMKKTRSSTRTTPRRPTPRTELDTGSSAAQPHPSRRREPEASAFVVLEDPASTPPRSRPANTRSHAMQTRAMAAMMTHDDKENRRHG</sequence>
<dbReference type="RefSeq" id="XP_017992514.1">
    <property type="nucleotide sequence ID" value="XM_018135222.1"/>
</dbReference>
<evidence type="ECO:0000313" key="2">
    <source>
        <dbReference type="EMBL" id="KOS14882.1"/>
    </source>
</evidence>
<keyword evidence="3" id="KW-1185">Reference proteome</keyword>
<organism evidence="2 3">
    <name type="scientific">Malassezia pachydermatis</name>
    <dbReference type="NCBI Taxonomy" id="77020"/>
    <lineage>
        <taxon>Eukaryota</taxon>
        <taxon>Fungi</taxon>
        <taxon>Dikarya</taxon>
        <taxon>Basidiomycota</taxon>
        <taxon>Ustilaginomycotina</taxon>
        <taxon>Malasseziomycetes</taxon>
        <taxon>Malasseziales</taxon>
        <taxon>Malasseziaceae</taxon>
        <taxon>Malassezia</taxon>
    </lineage>
</organism>
<evidence type="ECO:0000313" key="3">
    <source>
        <dbReference type="Proteomes" id="UP000037751"/>
    </source>
</evidence>
<reference evidence="2 3" key="1">
    <citation type="submission" date="2015-07" db="EMBL/GenBank/DDBJ databases">
        <title>Draft Genome Sequence of Malassezia furfur CBS1878 and Malassezia pachydermatis CBS1879.</title>
        <authorList>
            <person name="Triana S."/>
            <person name="Ohm R."/>
            <person name="Gonzalez A."/>
            <person name="DeCock H."/>
            <person name="Restrepo S."/>
            <person name="Celis A."/>
        </authorList>
    </citation>
    <scope>NUCLEOTIDE SEQUENCE [LARGE SCALE GENOMIC DNA]</scope>
    <source>
        <strain evidence="2 3">CBS 1879</strain>
    </source>
</reference>
<accession>A0A0M9VQ23</accession>
<dbReference type="EMBL" id="LGAV01000003">
    <property type="protein sequence ID" value="KOS14882.1"/>
    <property type="molecule type" value="Genomic_DNA"/>
</dbReference>
<protein>
    <submittedName>
        <fullName evidence="2">Uncharacterized protein</fullName>
    </submittedName>
</protein>
<evidence type="ECO:0000256" key="1">
    <source>
        <dbReference type="SAM" id="MobiDB-lite"/>
    </source>
</evidence>
<gene>
    <name evidence="2" type="ORF">Malapachy_0707</name>
</gene>
<dbReference type="AlphaFoldDB" id="A0A0M9VQ23"/>
<name>A0A0M9VQ23_9BASI</name>
<feature type="compositionally biased region" description="Basic and acidic residues" evidence="1">
    <location>
        <begin position="13"/>
        <end position="25"/>
    </location>
</feature>
<feature type="compositionally biased region" description="Basic residues" evidence="1">
    <location>
        <begin position="44"/>
        <end position="58"/>
    </location>
</feature>
<dbReference type="GeneID" id="28727097"/>
<proteinExistence type="predicted"/>
<dbReference type="VEuPathDB" id="FungiDB:Malapachy_0707"/>
<dbReference type="Proteomes" id="UP000037751">
    <property type="component" value="Unassembled WGS sequence"/>
</dbReference>
<feature type="compositionally biased region" description="Low complexity" evidence="1">
    <location>
        <begin position="107"/>
        <end position="117"/>
    </location>
</feature>
<feature type="compositionally biased region" description="Basic and acidic residues" evidence="1">
    <location>
        <begin position="118"/>
        <end position="128"/>
    </location>
</feature>
<comment type="caution">
    <text evidence="2">The sequence shown here is derived from an EMBL/GenBank/DDBJ whole genome shotgun (WGS) entry which is preliminary data.</text>
</comment>
<feature type="compositionally biased region" description="Polar residues" evidence="1">
    <location>
        <begin position="1"/>
        <end position="10"/>
    </location>
</feature>
<feature type="region of interest" description="Disordered" evidence="1">
    <location>
        <begin position="1"/>
        <end position="25"/>
    </location>
</feature>